<dbReference type="Proteomes" id="UP001519363">
    <property type="component" value="Unassembled WGS sequence"/>
</dbReference>
<organism evidence="5 6">
    <name type="scientific">Crossiella equi</name>
    <dbReference type="NCBI Taxonomy" id="130796"/>
    <lineage>
        <taxon>Bacteria</taxon>
        <taxon>Bacillati</taxon>
        <taxon>Actinomycetota</taxon>
        <taxon>Actinomycetes</taxon>
        <taxon>Pseudonocardiales</taxon>
        <taxon>Pseudonocardiaceae</taxon>
        <taxon>Crossiella</taxon>
    </lineage>
</organism>
<dbReference type="CDD" id="cd01392">
    <property type="entry name" value="HTH_LacI"/>
    <property type="match status" value="1"/>
</dbReference>
<gene>
    <name evidence="5" type="ORF">JOF53_007253</name>
</gene>
<evidence type="ECO:0000313" key="6">
    <source>
        <dbReference type="Proteomes" id="UP001519363"/>
    </source>
</evidence>
<dbReference type="SMART" id="SM00354">
    <property type="entry name" value="HTH_LACI"/>
    <property type="match status" value="1"/>
</dbReference>
<proteinExistence type="predicted"/>
<dbReference type="InterPro" id="IPR028082">
    <property type="entry name" value="Peripla_BP_I"/>
</dbReference>
<dbReference type="InterPro" id="IPR010982">
    <property type="entry name" value="Lambda_DNA-bd_dom_sf"/>
</dbReference>
<dbReference type="InterPro" id="IPR000843">
    <property type="entry name" value="HTH_LacI"/>
</dbReference>
<dbReference type="PANTHER" id="PTHR30146:SF153">
    <property type="entry name" value="LACTOSE OPERON REPRESSOR"/>
    <property type="match status" value="1"/>
</dbReference>
<accession>A0ABS5AP88</accession>
<dbReference type="CDD" id="cd01574">
    <property type="entry name" value="PBP1_LacI"/>
    <property type="match status" value="1"/>
</dbReference>
<dbReference type="PANTHER" id="PTHR30146">
    <property type="entry name" value="LACI-RELATED TRANSCRIPTIONAL REPRESSOR"/>
    <property type="match status" value="1"/>
</dbReference>
<sequence length="338" mass="35813">MARRDRDSAVRRPSLGDVAALAGVSAQTVSRVANQRTNVDPATREKVLTAMRTLGYRPNTAARALVTGRFGMLGVVSFDIGSYGNARTFAAIAAAADAAGFSVSFTGLRAQTGAAVTEAVHRLTMQSVDGVVVVESQILESPALHLPATLPVVVADGDTAHGYPSVDVDQAEGARHAVLHLLSLGHNTVWHVGGPADSHSARRREQAWRGTLEELSAPVPQVLRGDWSAASGYALGRRLAAEDSVSAVFAANDQMALGVLRALHEAGRRVPEDVAVVGFDDIPEAAYLPVPLTTVRQDFEQVGQRCVGLLVDRLDSPEQPPARFLVEPELVVRASTVR</sequence>
<keyword evidence="1" id="KW-0805">Transcription regulation</keyword>
<dbReference type="Pfam" id="PF00356">
    <property type="entry name" value="LacI"/>
    <property type="match status" value="1"/>
</dbReference>
<dbReference type="Gene3D" id="1.10.260.40">
    <property type="entry name" value="lambda repressor-like DNA-binding domains"/>
    <property type="match status" value="1"/>
</dbReference>
<evidence type="ECO:0000259" key="4">
    <source>
        <dbReference type="PROSITE" id="PS50932"/>
    </source>
</evidence>
<evidence type="ECO:0000256" key="2">
    <source>
        <dbReference type="ARBA" id="ARBA00023125"/>
    </source>
</evidence>
<dbReference type="Pfam" id="PF13377">
    <property type="entry name" value="Peripla_BP_3"/>
    <property type="match status" value="1"/>
</dbReference>
<keyword evidence="3" id="KW-0804">Transcription</keyword>
<dbReference type="EMBL" id="JAGIOO010000001">
    <property type="protein sequence ID" value="MBP2478381.1"/>
    <property type="molecule type" value="Genomic_DNA"/>
</dbReference>
<dbReference type="SUPFAM" id="SSF53822">
    <property type="entry name" value="Periplasmic binding protein-like I"/>
    <property type="match status" value="1"/>
</dbReference>
<dbReference type="PROSITE" id="PS50932">
    <property type="entry name" value="HTH_LACI_2"/>
    <property type="match status" value="1"/>
</dbReference>
<dbReference type="InterPro" id="IPR046335">
    <property type="entry name" value="LacI/GalR-like_sensor"/>
</dbReference>
<reference evidence="5 6" key="1">
    <citation type="submission" date="2021-03" db="EMBL/GenBank/DDBJ databases">
        <title>Sequencing the genomes of 1000 actinobacteria strains.</title>
        <authorList>
            <person name="Klenk H.-P."/>
        </authorList>
    </citation>
    <scope>NUCLEOTIDE SEQUENCE [LARGE SCALE GENOMIC DNA]</scope>
    <source>
        <strain evidence="5 6">DSM 44580</strain>
    </source>
</reference>
<dbReference type="GO" id="GO:0003677">
    <property type="term" value="F:DNA binding"/>
    <property type="evidence" value="ECO:0007669"/>
    <property type="project" value="UniProtKB-KW"/>
</dbReference>
<protein>
    <submittedName>
        <fullName evidence="5">DNA-binding LacI/PurR family transcriptional regulator</fullName>
    </submittedName>
</protein>
<evidence type="ECO:0000256" key="1">
    <source>
        <dbReference type="ARBA" id="ARBA00023015"/>
    </source>
</evidence>
<dbReference type="SUPFAM" id="SSF47413">
    <property type="entry name" value="lambda repressor-like DNA-binding domains"/>
    <property type="match status" value="1"/>
</dbReference>
<keyword evidence="6" id="KW-1185">Reference proteome</keyword>
<dbReference type="RefSeq" id="WP_169733827.1">
    <property type="nucleotide sequence ID" value="NZ_JAGIOO010000001.1"/>
</dbReference>
<keyword evidence="2 5" id="KW-0238">DNA-binding</keyword>
<feature type="domain" description="HTH lacI-type" evidence="4">
    <location>
        <begin position="13"/>
        <end position="67"/>
    </location>
</feature>
<evidence type="ECO:0000313" key="5">
    <source>
        <dbReference type="EMBL" id="MBP2478381.1"/>
    </source>
</evidence>
<name>A0ABS5AP88_9PSEU</name>
<dbReference type="Gene3D" id="3.40.50.2300">
    <property type="match status" value="2"/>
</dbReference>
<comment type="caution">
    <text evidence="5">The sequence shown here is derived from an EMBL/GenBank/DDBJ whole genome shotgun (WGS) entry which is preliminary data.</text>
</comment>
<evidence type="ECO:0000256" key="3">
    <source>
        <dbReference type="ARBA" id="ARBA00023163"/>
    </source>
</evidence>